<sequence>MIRRKTLNTQSKCRSLLARVLAKNSSRHRSGGPRRLEPVDPPRGWKSMGSVRAAEGEVDGKGRVMGERELWDFVHRRISIQQYLQACYDASHDRWLSFIYAFYVRCQKI</sequence>
<feature type="non-terminal residue" evidence="2">
    <location>
        <position position="109"/>
    </location>
</feature>
<keyword evidence="3" id="KW-1185">Reference proteome</keyword>
<reference evidence="2 3" key="1">
    <citation type="submission" date="2019-04" db="EMBL/GenBank/DDBJ databases">
        <authorList>
            <consortium name="DOE Joint Genome Institute"/>
            <person name="Mondo S."/>
            <person name="Kjaerbolling I."/>
            <person name="Vesth T."/>
            <person name="Frisvad J.C."/>
            <person name="Nybo J.L."/>
            <person name="Theobald S."/>
            <person name="Kildgaard S."/>
            <person name="Isbrandt T."/>
            <person name="Kuo A."/>
            <person name="Sato A."/>
            <person name="Lyhne E.K."/>
            <person name="Kogle M.E."/>
            <person name="Wiebenga A."/>
            <person name="Kun R.S."/>
            <person name="Lubbers R.J."/>
            <person name="Makela M.R."/>
            <person name="Barry K."/>
            <person name="Chovatia M."/>
            <person name="Clum A."/>
            <person name="Daum C."/>
            <person name="Haridas S."/>
            <person name="He G."/>
            <person name="LaButti K."/>
            <person name="Lipzen A."/>
            <person name="Riley R."/>
            <person name="Salamov A."/>
            <person name="Simmons B.A."/>
            <person name="Magnuson J.K."/>
            <person name="Henrissat B."/>
            <person name="Mortensen U.H."/>
            <person name="Larsen T.O."/>
            <person name="Devries R.P."/>
            <person name="Grigoriev I.V."/>
            <person name="Machida M."/>
            <person name="Baker S.E."/>
            <person name="Andersen M.R."/>
            <person name="Cantor M.N."/>
            <person name="Hua S.X."/>
        </authorList>
    </citation>
    <scope>NUCLEOTIDE SEQUENCE [LARGE SCALE GENOMIC DNA]</scope>
    <source>
        <strain evidence="2 3">CBS 117616</strain>
    </source>
</reference>
<dbReference type="Proteomes" id="UP000325395">
    <property type="component" value="Unassembled WGS sequence"/>
</dbReference>
<feature type="region of interest" description="Disordered" evidence="1">
    <location>
        <begin position="23"/>
        <end position="44"/>
    </location>
</feature>
<dbReference type="EMBL" id="ML735759">
    <property type="protein sequence ID" value="KAE8415968.1"/>
    <property type="molecule type" value="Genomic_DNA"/>
</dbReference>
<proteinExistence type="predicted"/>
<evidence type="ECO:0000256" key="1">
    <source>
        <dbReference type="SAM" id="MobiDB-lite"/>
    </source>
</evidence>
<evidence type="ECO:0000313" key="2">
    <source>
        <dbReference type="EMBL" id="KAE8415968.1"/>
    </source>
</evidence>
<accession>A0ABQ6WH90</accession>
<organism evidence="2 3">
    <name type="scientific">Aspergillus pseudocaelatus</name>
    <dbReference type="NCBI Taxonomy" id="1825620"/>
    <lineage>
        <taxon>Eukaryota</taxon>
        <taxon>Fungi</taxon>
        <taxon>Dikarya</taxon>
        <taxon>Ascomycota</taxon>
        <taxon>Pezizomycotina</taxon>
        <taxon>Eurotiomycetes</taxon>
        <taxon>Eurotiomycetidae</taxon>
        <taxon>Eurotiales</taxon>
        <taxon>Aspergillaceae</taxon>
        <taxon>Aspergillus</taxon>
        <taxon>Aspergillus subgen. Circumdati</taxon>
    </lineage>
</organism>
<name>A0ABQ6WH90_9EURO</name>
<protein>
    <submittedName>
        <fullName evidence="2">Uncharacterized protein</fullName>
    </submittedName>
</protein>
<evidence type="ECO:0000313" key="3">
    <source>
        <dbReference type="Proteomes" id="UP000325395"/>
    </source>
</evidence>
<gene>
    <name evidence="2" type="ORF">BDV36DRAFT_261594</name>
</gene>